<dbReference type="GO" id="GO:0005663">
    <property type="term" value="C:DNA replication factor C complex"/>
    <property type="evidence" value="ECO:0007669"/>
    <property type="project" value="InterPro"/>
</dbReference>
<accession>A0A183U950</accession>
<protein>
    <submittedName>
        <fullName evidence="4">RFC1 domain-containing protein</fullName>
    </submittedName>
</protein>
<name>A0A183U950_TOXCA</name>
<keyword evidence="3" id="KW-1185">Reference proteome</keyword>
<dbReference type="WBParaSite" id="TCNE_0000502001-mRNA-1">
    <property type="protein sequence ID" value="TCNE_0000502001-mRNA-1"/>
    <property type="gene ID" value="TCNE_0000502001"/>
</dbReference>
<dbReference type="Pfam" id="PF08519">
    <property type="entry name" value="RFC1"/>
    <property type="match status" value="1"/>
</dbReference>
<evidence type="ECO:0000259" key="2">
    <source>
        <dbReference type="Pfam" id="PF08519"/>
    </source>
</evidence>
<dbReference type="InterPro" id="IPR013725">
    <property type="entry name" value="DNA_replication_fac_RFC1_C"/>
</dbReference>
<evidence type="ECO:0000313" key="4">
    <source>
        <dbReference type="WBParaSite" id="TCNE_0000502001-mRNA-1"/>
    </source>
</evidence>
<sequence>LFSSILPSMYMNGYLKSMINFPSWLGKNSTANKRERLMRQLASHTHLKISADRHSLVTDYVPVLRDRLCRPLVEKESDGVR</sequence>
<dbReference type="AlphaFoldDB" id="A0A183U950"/>
<dbReference type="GO" id="GO:0003689">
    <property type="term" value="F:DNA clamp loader activity"/>
    <property type="evidence" value="ECO:0007669"/>
    <property type="project" value="InterPro"/>
</dbReference>
<dbReference type="SUPFAM" id="SSF48019">
    <property type="entry name" value="post-AAA+ oligomerization domain-like"/>
    <property type="match status" value="1"/>
</dbReference>
<dbReference type="GO" id="GO:0005634">
    <property type="term" value="C:nucleus"/>
    <property type="evidence" value="ECO:0007669"/>
    <property type="project" value="TreeGrafter"/>
</dbReference>
<dbReference type="GO" id="GO:0006260">
    <property type="term" value="P:DNA replication"/>
    <property type="evidence" value="ECO:0007669"/>
    <property type="project" value="UniProtKB-KW"/>
</dbReference>
<keyword evidence="1" id="KW-0235">DNA replication</keyword>
<evidence type="ECO:0000313" key="3">
    <source>
        <dbReference type="Proteomes" id="UP000050794"/>
    </source>
</evidence>
<reference evidence="4" key="1">
    <citation type="submission" date="2016-06" db="UniProtKB">
        <authorList>
            <consortium name="WormBaseParasite"/>
        </authorList>
    </citation>
    <scope>IDENTIFICATION</scope>
</reference>
<dbReference type="Proteomes" id="UP000050794">
    <property type="component" value="Unassembled WGS sequence"/>
</dbReference>
<dbReference type="GO" id="GO:0005524">
    <property type="term" value="F:ATP binding"/>
    <property type="evidence" value="ECO:0007669"/>
    <property type="project" value="InterPro"/>
</dbReference>
<feature type="domain" description="DNA replication factor RFC1 C-terminal" evidence="2">
    <location>
        <begin position="2"/>
        <end position="80"/>
    </location>
</feature>
<dbReference type="InterPro" id="IPR008921">
    <property type="entry name" value="DNA_pol3_clamp-load_cplx_C"/>
</dbReference>
<dbReference type="PANTHER" id="PTHR23389">
    <property type="entry name" value="CHROMOSOME TRANSMISSION FIDELITY FACTOR 18"/>
    <property type="match status" value="1"/>
</dbReference>
<evidence type="ECO:0000256" key="1">
    <source>
        <dbReference type="ARBA" id="ARBA00022705"/>
    </source>
</evidence>
<dbReference type="GO" id="GO:0003677">
    <property type="term" value="F:DNA binding"/>
    <property type="evidence" value="ECO:0007669"/>
    <property type="project" value="InterPro"/>
</dbReference>
<organism evidence="3 4">
    <name type="scientific">Toxocara canis</name>
    <name type="common">Canine roundworm</name>
    <dbReference type="NCBI Taxonomy" id="6265"/>
    <lineage>
        <taxon>Eukaryota</taxon>
        <taxon>Metazoa</taxon>
        <taxon>Ecdysozoa</taxon>
        <taxon>Nematoda</taxon>
        <taxon>Chromadorea</taxon>
        <taxon>Rhabditida</taxon>
        <taxon>Spirurina</taxon>
        <taxon>Ascaridomorpha</taxon>
        <taxon>Ascaridoidea</taxon>
        <taxon>Toxocaridae</taxon>
        <taxon>Toxocara</taxon>
    </lineage>
</organism>
<proteinExistence type="predicted"/>
<dbReference type="PANTHER" id="PTHR23389:SF6">
    <property type="entry name" value="REPLICATION FACTOR C SUBUNIT 1"/>
    <property type="match status" value="1"/>
</dbReference>